<dbReference type="PANTHER" id="PTHR13096">
    <property type="entry name" value="MINA53 MYC INDUCED NUCLEAR ANTIGEN"/>
    <property type="match status" value="1"/>
</dbReference>
<dbReference type="InterPro" id="IPR039994">
    <property type="entry name" value="NO66-like"/>
</dbReference>
<evidence type="ECO:0000256" key="2">
    <source>
        <dbReference type="ARBA" id="ARBA00022723"/>
    </source>
</evidence>
<keyword evidence="2" id="KW-0479">Metal-binding</keyword>
<comment type="caution">
    <text evidence="6">The sequence shown here is derived from an EMBL/GenBank/DDBJ whole genome shotgun (WGS) entry which is preliminary data.</text>
</comment>
<dbReference type="InterPro" id="IPR036812">
    <property type="entry name" value="NAD(P)_OxRdtase_dom_sf"/>
</dbReference>
<comment type="cofactor">
    <cofactor evidence="1">
        <name>Fe(2+)</name>
        <dbReference type="ChEBI" id="CHEBI:29033"/>
    </cofactor>
</comment>
<gene>
    <name evidence="6" type="primary">ycfD</name>
    <name evidence="6" type="ORF">BG653_07048</name>
</gene>
<dbReference type="Pfam" id="PF00248">
    <property type="entry name" value="Aldo_ket_red"/>
    <property type="match status" value="1"/>
</dbReference>
<dbReference type="SMART" id="SM00558">
    <property type="entry name" value="JmjC"/>
    <property type="match status" value="1"/>
</dbReference>
<accession>A0ABX3XLI4</accession>
<keyword evidence="7" id="KW-1185">Reference proteome</keyword>
<dbReference type="Gene3D" id="3.20.20.100">
    <property type="entry name" value="NADP-dependent oxidoreductase domain"/>
    <property type="match status" value="1"/>
</dbReference>
<proteinExistence type="predicted"/>
<evidence type="ECO:0000256" key="4">
    <source>
        <dbReference type="SAM" id="MobiDB-lite"/>
    </source>
</evidence>
<evidence type="ECO:0000256" key="1">
    <source>
        <dbReference type="ARBA" id="ARBA00001954"/>
    </source>
</evidence>
<feature type="domain" description="JmjC" evidence="5">
    <location>
        <begin position="105"/>
        <end position="241"/>
    </location>
</feature>
<name>A0ABX3XLI4_STRPT</name>
<dbReference type="Pfam" id="PF08007">
    <property type="entry name" value="JmjC_2"/>
    <property type="match status" value="1"/>
</dbReference>
<feature type="region of interest" description="Disordered" evidence="4">
    <location>
        <begin position="371"/>
        <end position="391"/>
    </location>
</feature>
<dbReference type="PANTHER" id="PTHR13096:SF8">
    <property type="entry name" value="RIBOSOMAL OXYGENASE 1"/>
    <property type="match status" value="1"/>
</dbReference>
<evidence type="ECO:0000313" key="7">
    <source>
        <dbReference type="Proteomes" id="UP000194225"/>
    </source>
</evidence>
<dbReference type="EMBL" id="MIGA01000087">
    <property type="protein sequence ID" value="OSY35788.1"/>
    <property type="molecule type" value="Genomic_DNA"/>
</dbReference>
<reference evidence="6 7" key="1">
    <citation type="submission" date="2016-09" db="EMBL/GenBank/DDBJ databases">
        <title>Streptomyces platensis DSM40041, a candidate organism with high potential of specific P450 cytochromes.</title>
        <authorList>
            <person name="Grumaz C."/>
            <person name="Vainshtein Y."/>
            <person name="Kirstahler P."/>
            <person name="Sohn K."/>
        </authorList>
    </citation>
    <scope>NUCLEOTIDE SEQUENCE [LARGE SCALE GENOMIC DNA]</scope>
    <source>
        <strain evidence="6 7">DSM 40041</strain>
    </source>
</reference>
<evidence type="ECO:0000259" key="5">
    <source>
        <dbReference type="PROSITE" id="PS51184"/>
    </source>
</evidence>
<keyword evidence="6" id="KW-0689">Ribosomal protein</keyword>
<evidence type="ECO:0000313" key="6">
    <source>
        <dbReference type="EMBL" id="OSY35788.1"/>
    </source>
</evidence>
<dbReference type="SUPFAM" id="SSF51430">
    <property type="entry name" value="NAD(P)-linked oxidoreductase"/>
    <property type="match status" value="1"/>
</dbReference>
<dbReference type="GO" id="GO:0005840">
    <property type="term" value="C:ribosome"/>
    <property type="evidence" value="ECO:0007669"/>
    <property type="project" value="UniProtKB-KW"/>
</dbReference>
<dbReference type="GO" id="GO:0016491">
    <property type="term" value="F:oxidoreductase activity"/>
    <property type="evidence" value="ECO:0007669"/>
    <property type="project" value="UniProtKB-KW"/>
</dbReference>
<dbReference type="SUPFAM" id="SSF51197">
    <property type="entry name" value="Clavaminate synthase-like"/>
    <property type="match status" value="1"/>
</dbReference>
<dbReference type="EC" id="1.14.11.-" evidence="6"/>
<dbReference type="InterPro" id="IPR023210">
    <property type="entry name" value="NADP_OxRdtase_dom"/>
</dbReference>
<sequence length="656" mass="71028">MTFQLIAERLGQEEFLARSLHRDYRYVRGAVTDPGALVSFDTLNDLIATHRLEVPRLRLSAGGEMLPQDRYAVPVTTRRHTIWQRTHPAELQQRLAEGASLVIDAIDELHEPVADLAQHLESWLRTHVQVNAYASWSAREGFGTHWDDHDVIVVQVEGSKHWRIFGPTRIAPMHRDTAQPEPPPEQPVADLVLEPGDVLYLPRGWWHAVAADQGVRSLHLTCGLTPHTGADLIGWLSEMLRTTEQVRADLPLHAGPDAQAAYVESLREHLMAALEEPGLLKRFAATRDAEDLGRLRPSLPHLDGVPADPEVRVRLTTGAGAPDVCGRGRGCGGPFRRGGPGVGLRPSRRTTAATPAERGLGIAGRPCGSCGADGRRRRCGRPGAGGRSGCHRKGRPVVMAWLALGTYRLREVAAAARRAATPGSGWVDTAPNYLAGRAHRLLAPVLADLPGLRVSTKVGFPAPGAAAAVAAGALPPEDAERGHSLAAGYVRWQVERNRAALGRGCLDTVFLHNPERTGDPVVLPIVLREAFAVLEEAAAAGHLSTYGIATWSGFTEGLITVENWTDWPPRPPARLTTSCGLCSCRSAWLRPARSSWPSTAGGRSVRQQNVTGRCSLLRPCTAVNSCGQRPTILRRCCGGGCPSRRHVCWRSPHARG</sequence>
<dbReference type="InterPro" id="IPR003347">
    <property type="entry name" value="JmjC_dom"/>
</dbReference>
<keyword evidence="6" id="KW-0687">Ribonucleoprotein</keyword>
<organism evidence="6 7">
    <name type="scientific">Streptomyces platensis</name>
    <dbReference type="NCBI Taxonomy" id="58346"/>
    <lineage>
        <taxon>Bacteria</taxon>
        <taxon>Bacillati</taxon>
        <taxon>Actinomycetota</taxon>
        <taxon>Actinomycetes</taxon>
        <taxon>Kitasatosporales</taxon>
        <taxon>Streptomycetaceae</taxon>
        <taxon>Streptomyces</taxon>
    </lineage>
</organism>
<keyword evidence="6" id="KW-0560">Oxidoreductase</keyword>
<dbReference type="Gene3D" id="2.60.120.650">
    <property type="entry name" value="Cupin"/>
    <property type="match status" value="1"/>
</dbReference>
<evidence type="ECO:0000256" key="3">
    <source>
        <dbReference type="ARBA" id="ARBA00023004"/>
    </source>
</evidence>
<dbReference type="PROSITE" id="PS51184">
    <property type="entry name" value="JMJC"/>
    <property type="match status" value="1"/>
</dbReference>
<dbReference type="Proteomes" id="UP000194225">
    <property type="component" value="Unassembled WGS sequence"/>
</dbReference>
<protein>
    <submittedName>
        <fullName evidence="6">50S ribosomal protein L16 arginine hydroxylase</fullName>
        <ecNumber evidence="6">1.14.11.-</ecNumber>
    </submittedName>
</protein>
<keyword evidence="3" id="KW-0408">Iron</keyword>